<sequence>MKSAQELLKERTARVKKAIALEKPDRTPIILTADAFCAYHMGVKLSDFVFDVKLSSKTIYDSLKALGEVDGTGGAFCTARLFPLMAYAKMKLPGVELPDNAFWQIDEQELMAVADYDTILDKGWAAFSKDYIANRLKIDVPSLLAETAKLPELRQNFVDAGYVVYIGAGASITVNEYLSAARTFPKFMRDMFKMPDKVEAVLDIILAETLEKIRKQIRAANPTVVFVSPSRGASQFYSPKIWQRFVWKYLKATVDAIIAEGAVANIHIDGNWERDLEFFKDFPKGKVVFETDGATDIYKIKEVLGDRMCIKGDVPAALLTVGNPEEVYNYCTNLIKNMGLGFILSTGCTVPPNAKVENMQAMVAAATGK</sequence>
<name>A0ABZ3J054_SPOA4</name>
<dbReference type="RefSeq" id="WP_093798141.1">
    <property type="nucleotide sequence ID" value="NZ_CP155571.1"/>
</dbReference>
<protein>
    <submittedName>
        <fullName evidence="2">Uroporphyrinogen decarboxylase</fullName>
        <ecNumber evidence="2">4.1.1.37</ecNumber>
    </submittedName>
</protein>
<feature type="domain" description="Uroporphyrinogen decarboxylase (URO-D)" evidence="1">
    <location>
        <begin position="167"/>
        <end position="366"/>
    </location>
</feature>
<dbReference type="EC" id="4.1.1.37" evidence="2"/>
<gene>
    <name evidence="2" type="primary">hemE_5</name>
    <name evidence="2" type="ORF">SPACI_017420</name>
</gene>
<dbReference type="PANTHER" id="PTHR47099:SF1">
    <property type="entry name" value="METHYLCOBAMIDE:COM METHYLTRANSFERASE MTBA"/>
    <property type="match status" value="1"/>
</dbReference>
<dbReference type="Pfam" id="PF01208">
    <property type="entry name" value="URO-D"/>
    <property type="match status" value="1"/>
</dbReference>
<dbReference type="PANTHER" id="PTHR47099">
    <property type="entry name" value="METHYLCOBAMIDE:COM METHYLTRANSFERASE MTBA"/>
    <property type="match status" value="1"/>
</dbReference>
<dbReference type="InterPro" id="IPR052024">
    <property type="entry name" value="Methanogen_methyltrans"/>
</dbReference>
<organism evidence="2 3">
    <name type="scientific">Sporomusa acidovorans (strain ATCC 49682 / DSM 3132 / Mol)</name>
    <dbReference type="NCBI Taxonomy" id="1123286"/>
    <lineage>
        <taxon>Bacteria</taxon>
        <taxon>Bacillati</taxon>
        <taxon>Bacillota</taxon>
        <taxon>Negativicutes</taxon>
        <taxon>Selenomonadales</taxon>
        <taxon>Sporomusaceae</taxon>
        <taxon>Sporomusa</taxon>
    </lineage>
</organism>
<evidence type="ECO:0000259" key="1">
    <source>
        <dbReference type="Pfam" id="PF01208"/>
    </source>
</evidence>
<accession>A0ABZ3J054</accession>
<dbReference type="SUPFAM" id="SSF51726">
    <property type="entry name" value="UROD/MetE-like"/>
    <property type="match status" value="1"/>
</dbReference>
<dbReference type="EMBL" id="CP155571">
    <property type="protein sequence ID" value="XFO71708.1"/>
    <property type="molecule type" value="Genomic_DNA"/>
</dbReference>
<keyword evidence="2" id="KW-0456">Lyase</keyword>
<keyword evidence="3" id="KW-1185">Reference proteome</keyword>
<proteinExistence type="predicted"/>
<dbReference type="InterPro" id="IPR038071">
    <property type="entry name" value="UROD/MetE-like_sf"/>
</dbReference>
<dbReference type="InterPro" id="IPR000257">
    <property type="entry name" value="Uroporphyrinogen_deCOase"/>
</dbReference>
<dbReference type="Proteomes" id="UP000216052">
    <property type="component" value="Chromosome"/>
</dbReference>
<dbReference type="Gene3D" id="3.20.20.210">
    <property type="match status" value="1"/>
</dbReference>
<evidence type="ECO:0000313" key="2">
    <source>
        <dbReference type="EMBL" id="XFO71708.1"/>
    </source>
</evidence>
<evidence type="ECO:0000313" key="3">
    <source>
        <dbReference type="Proteomes" id="UP000216052"/>
    </source>
</evidence>
<dbReference type="GO" id="GO:0004853">
    <property type="term" value="F:uroporphyrinogen decarboxylase activity"/>
    <property type="evidence" value="ECO:0007669"/>
    <property type="project" value="UniProtKB-EC"/>
</dbReference>
<reference evidence="2" key="1">
    <citation type="submission" date="2024-05" db="EMBL/GenBank/DDBJ databases">
        <title>Isolation and characterization of Sporomusa carbonis sp. nov., a carboxydotrophic hydrogenogen in the genus of Sporomusa isolated from a charcoal burning pile.</title>
        <authorList>
            <person name="Boeer T."/>
            <person name="Rosenbaum F."/>
            <person name="Eysell L."/>
            <person name="Mueller V."/>
            <person name="Daniel R."/>
            <person name="Poehlein A."/>
        </authorList>
    </citation>
    <scope>NUCLEOTIDE SEQUENCE [LARGE SCALE GENOMIC DNA]</scope>
    <source>
        <strain evidence="2">DSM 3132</strain>
    </source>
</reference>